<reference evidence="3 4" key="1">
    <citation type="journal article" date="2023" name="Sci. Data">
        <title>Genome assembly of the Korean intertidal mud-creeper Batillaria attramentaria.</title>
        <authorList>
            <person name="Patra A.K."/>
            <person name="Ho P.T."/>
            <person name="Jun S."/>
            <person name="Lee S.J."/>
            <person name="Kim Y."/>
            <person name="Won Y.J."/>
        </authorList>
    </citation>
    <scope>NUCLEOTIDE SEQUENCE [LARGE SCALE GENOMIC DNA]</scope>
    <source>
        <strain evidence="3">Wonlab-2016</strain>
    </source>
</reference>
<dbReference type="EMBL" id="JACVVK020000676">
    <property type="protein sequence ID" value="KAK7456960.1"/>
    <property type="molecule type" value="Genomic_DNA"/>
</dbReference>
<feature type="domain" description="Ig-like" evidence="2">
    <location>
        <begin position="46"/>
        <end position="155"/>
    </location>
</feature>
<gene>
    <name evidence="3" type="ORF">BaRGS_00039273</name>
</gene>
<dbReference type="SUPFAM" id="SSF48726">
    <property type="entry name" value="Immunoglobulin"/>
    <property type="match status" value="1"/>
</dbReference>
<protein>
    <recommendedName>
        <fullName evidence="2">Ig-like domain-containing protein</fullName>
    </recommendedName>
</protein>
<dbReference type="AlphaFoldDB" id="A0ABD0J4E2"/>
<evidence type="ECO:0000313" key="4">
    <source>
        <dbReference type="Proteomes" id="UP001519460"/>
    </source>
</evidence>
<evidence type="ECO:0000259" key="2">
    <source>
        <dbReference type="PROSITE" id="PS50835"/>
    </source>
</evidence>
<feature type="non-terminal residue" evidence="3">
    <location>
        <position position="189"/>
    </location>
</feature>
<accession>A0ABD0J4E2</accession>
<dbReference type="InterPro" id="IPR007110">
    <property type="entry name" value="Ig-like_dom"/>
</dbReference>
<name>A0ABD0J4E2_9CAEN</name>
<keyword evidence="4" id="KW-1185">Reference proteome</keyword>
<organism evidence="3 4">
    <name type="scientific">Batillaria attramentaria</name>
    <dbReference type="NCBI Taxonomy" id="370345"/>
    <lineage>
        <taxon>Eukaryota</taxon>
        <taxon>Metazoa</taxon>
        <taxon>Spiralia</taxon>
        <taxon>Lophotrochozoa</taxon>
        <taxon>Mollusca</taxon>
        <taxon>Gastropoda</taxon>
        <taxon>Caenogastropoda</taxon>
        <taxon>Sorbeoconcha</taxon>
        <taxon>Cerithioidea</taxon>
        <taxon>Batillariidae</taxon>
        <taxon>Batillaria</taxon>
    </lineage>
</organism>
<dbReference type="InterPro" id="IPR036179">
    <property type="entry name" value="Ig-like_dom_sf"/>
</dbReference>
<dbReference type="Proteomes" id="UP001519460">
    <property type="component" value="Unassembled WGS sequence"/>
</dbReference>
<evidence type="ECO:0000313" key="3">
    <source>
        <dbReference type="EMBL" id="KAK7456960.1"/>
    </source>
</evidence>
<feature type="chain" id="PRO_5044875377" description="Ig-like domain-containing protein" evidence="1">
    <location>
        <begin position="43"/>
        <end position="189"/>
    </location>
</feature>
<keyword evidence="1" id="KW-0732">Signal</keyword>
<comment type="caution">
    <text evidence="3">The sequence shown here is derived from an EMBL/GenBank/DDBJ whole genome shotgun (WGS) entry which is preliminary data.</text>
</comment>
<feature type="signal peptide" evidence="1">
    <location>
        <begin position="1"/>
        <end position="42"/>
    </location>
</feature>
<evidence type="ECO:0000256" key="1">
    <source>
        <dbReference type="SAM" id="SignalP"/>
    </source>
</evidence>
<dbReference type="PROSITE" id="PS50835">
    <property type="entry name" value="IG_LIKE"/>
    <property type="match status" value="1"/>
</dbReference>
<proteinExistence type="predicted"/>
<sequence>MVFSESDAVLPVLLPTMGAAHLCRGRSLLVVVLLMSTPITSGLEPPAVTGSGVFVVGEERTLTCAITTTETSRDGQFPLTWTKESDPNTAIPAKETTVVACEPQEVSELTLPVSPILSPEPPDTPVITGPASVEIGQESAWTCKVDGASSPPNVYWQFGNGTPIVTGVTSLGTNIYLDTDTGGYIGKEA</sequence>